<dbReference type="InterPro" id="IPR018062">
    <property type="entry name" value="HTH_AraC-typ_CS"/>
</dbReference>
<accession>A0ABX1Y7S6</accession>
<dbReference type="Pfam" id="PF12833">
    <property type="entry name" value="HTH_18"/>
    <property type="match status" value="1"/>
</dbReference>
<evidence type="ECO:0000256" key="1">
    <source>
        <dbReference type="ARBA" id="ARBA00023015"/>
    </source>
</evidence>
<evidence type="ECO:0000313" key="6">
    <source>
        <dbReference type="EMBL" id="NOU76980.1"/>
    </source>
</evidence>
<feature type="transmembrane region" description="Helical" evidence="4">
    <location>
        <begin position="305"/>
        <end position="325"/>
    </location>
</feature>
<evidence type="ECO:0000256" key="3">
    <source>
        <dbReference type="ARBA" id="ARBA00023163"/>
    </source>
</evidence>
<dbReference type="SMART" id="SM00342">
    <property type="entry name" value="HTH_ARAC"/>
    <property type="match status" value="1"/>
</dbReference>
<sequence>MPVFFKTKSFRITLFWQFFAKYFLLIVVPAIVATIFINVFVVRLIENEAEKSSLGIMRNYARQMDAHLQSLQASMIQLLGSPNMKSLLKDIGKQPPTPEQIELFYATMEEMNTIRTEPIVSGAFLYFANADLVIDHHIHTSKSYYFRNQFSLEPPDAERLWSQFTGKKMMHFTDPYYAYMTDYGARASFTSVVMGFPFNSDMPGVFLSVQIEKEKLQRLIQTQESWISRTAILDADRSVVSQSDEEKLDKEQWLKVIHSGSEGALAKYDRRQAASYVRSEFDSSWYYVSWVDLQKLMQPARMLRMLSIAFLCFFLLLGVFVSYYLSRRLYNPISEIRNRLQSHPPHRLSEHAVPNDNDFDIIQRFTKLLMNEHKELSQLVKGILPVVQEDFISRILLGEYRDDLSIAYYSKEIAFTCELEGARAVLVVEYQYYDSVLEQLSETSKSFLLAEVKEMIGKQAQGTIWLCQTRADILACVVHWDHDQQGELAEVAAQIKSVLEPYAIYFKATIGLGKIVRTMGELSVSYQYGLALLKQKSLNAQVEIFSDEDSWDDREPLDSFLSAEEVNRIGNVYRTGDYPRLLQSAREFLETSKRKQANASQMKSLFSDVLNTWIRAVETDRNDLEISTYSGLFDSLNRSQTWDEMEQCLERIHAMLFLSLPSMSRSDQFEDVVRYIREHYDEDLSIERFTEQMNMSVSHFSRTFKEVVGEKYVEFITSVRLSAAKQLLRETDMKIEEIAERVGYLGSNAFIRSFRKYEGVTPGKYRSIK</sequence>
<name>A0ABX1Y7S6_9BACL</name>
<dbReference type="InterPro" id="IPR009057">
    <property type="entry name" value="Homeodomain-like_sf"/>
</dbReference>
<keyword evidence="2" id="KW-0238">DNA-binding</keyword>
<keyword evidence="4" id="KW-0472">Membrane</keyword>
<reference evidence="6 7" key="1">
    <citation type="submission" date="2019-10" db="EMBL/GenBank/DDBJ databases">
        <title>Description of Paenibacillus terrestris sp. nov.</title>
        <authorList>
            <person name="Carlier A."/>
            <person name="Qi S."/>
        </authorList>
    </citation>
    <scope>NUCLEOTIDE SEQUENCE [LARGE SCALE GENOMIC DNA]</scope>
    <source>
        <strain evidence="6 7">LMG 31458</strain>
    </source>
</reference>
<dbReference type="InterPro" id="IPR020449">
    <property type="entry name" value="Tscrpt_reg_AraC-type_HTH"/>
</dbReference>
<gene>
    <name evidence="6" type="ORF">GC098_37420</name>
</gene>
<dbReference type="RefSeq" id="WP_171649510.1">
    <property type="nucleotide sequence ID" value="NZ_WHOA01000249.1"/>
</dbReference>
<dbReference type="PROSITE" id="PS00041">
    <property type="entry name" value="HTH_ARAC_FAMILY_1"/>
    <property type="match status" value="1"/>
</dbReference>
<dbReference type="EMBL" id="WHOA01000249">
    <property type="protein sequence ID" value="NOU76980.1"/>
    <property type="molecule type" value="Genomic_DNA"/>
</dbReference>
<dbReference type="PANTHER" id="PTHR43280">
    <property type="entry name" value="ARAC-FAMILY TRANSCRIPTIONAL REGULATOR"/>
    <property type="match status" value="1"/>
</dbReference>
<dbReference type="Pfam" id="PF17853">
    <property type="entry name" value="GGDEF_2"/>
    <property type="match status" value="1"/>
</dbReference>
<keyword evidence="1" id="KW-0805">Transcription regulation</keyword>
<dbReference type="Gene3D" id="1.10.10.60">
    <property type="entry name" value="Homeodomain-like"/>
    <property type="match status" value="2"/>
</dbReference>
<dbReference type="InterPro" id="IPR041522">
    <property type="entry name" value="CdaR_GGDEF"/>
</dbReference>
<evidence type="ECO:0000256" key="4">
    <source>
        <dbReference type="SAM" id="Phobius"/>
    </source>
</evidence>
<dbReference type="InterPro" id="IPR018060">
    <property type="entry name" value="HTH_AraC"/>
</dbReference>
<keyword evidence="3" id="KW-0804">Transcription</keyword>
<dbReference type="PRINTS" id="PR00032">
    <property type="entry name" value="HTHARAC"/>
</dbReference>
<comment type="caution">
    <text evidence="6">The sequence shown here is derived from an EMBL/GenBank/DDBJ whole genome shotgun (WGS) entry which is preliminary data.</text>
</comment>
<dbReference type="PROSITE" id="PS01124">
    <property type="entry name" value="HTH_ARAC_FAMILY_2"/>
    <property type="match status" value="1"/>
</dbReference>
<keyword evidence="4" id="KW-0812">Transmembrane</keyword>
<proteinExistence type="predicted"/>
<organism evidence="6 7">
    <name type="scientific">Paenibacillus phytorum</name>
    <dbReference type="NCBI Taxonomy" id="2654977"/>
    <lineage>
        <taxon>Bacteria</taxon>
        <taxon>Bacillati</taxon>
        <taxon>Bacillota</taxon>
        <taxon>Bacilli</taxon>
        <taxon>Bacillales</taxon>
        <taxon>Paenibacillaceae</taxon>
        <taxon>Paenibacillus</taxon>
    </lineage>
</organism>
<evidence type="ECO:0000313" key="7">
    <source>
        <dbReference type="Proteomes" id="UP000616779"/>
    </source>
</evidence>
<keyword evidence="4" id="KW-1133">Transmembrane helix</keyword>
<dbReference type="PANTHER" id="PTHR43280:SF28">
    <property type="entry name" value="HTH-TYPE TRANSCRIPTIONAL ACTIVATOR RHAS"/>
    <property type="match status" value="1"/>
</dbReference>
<dbReference type="Proteomes" id="UP000616779">
    <property type="component" value="Unassembled WGS sequence"/>
</dbReference>
<protein>
    <submittedName>
        <fullName evidence="6">Helix-turn-helix domain-containing protein</fullName>
    </submittedName>
</protein>
<dbReference type="SUPFAM" id="SSF46689">
    <property type="entry name" value="Homeodomain-like"/>
    <property type="match status" value="2"/>
</dbReference>
<feature type="domain" description="HTH araC/xylS-type" evidence="5">
    <location>
        <begin position="670"/>
        <end position="768"/>
    </location>
</feature>
<evidence type="ECO:0000256" key="2">
    <source>
        <dbReference type="ARBA" id="ARBA00023125"/>
    </source>
</evidence>
<evidence type="ECO:0000259" key="5">
    <source>
        <dbReference type="PROSITE" id="PS01124"/>
    </source>
</evidence>
<keyword evidence="7" id="KW-1185">Reference proteome</keyword>
<feature type="transmembrane region" description="Helical" evidence="4">
    <location>
        <begin position="20"/>
        <end position="42"/>
    </location>
</feature>